<dbReference type="Proteomes" id="UP000694844">
    <property type="component" value="Chromosome 3"/>
</dbReference>
<evidence type="ECO:0000256" key="2">
    <source>
        <dbReference type="SAM" id="SignalP"/>
    </source>
</evidence>
<dbReference type="KEGG" id="cvn:111126269"/>
<dbReference type="InterPro" id="IPR011992">
    <property type="entry name" value="EF-hand-dom_pair"/>
</dbReference>
<gene>
    <name evidence="4" type="primary">LOC111126269</name>
</gene>
<feature type="chain" id="PRO_5034923992" evidence="2">
    <location>
        <begin position="21"/>
        <end position="110"/>
    </location>
</feature>
<dbReference type="GeneID" id="111126269"/>
<feature type="signal peptide" evidence="2">
    <location>
        <begin position="1"/>
        <end position="20"/>
    </location>
</feature>
<organism evidence="3 4">
    <name type="scientific">Crassostrea virginica</name>
    <name type="common">Eastern oyster</name>
    <dbReference type="NCBI Taxonomy" id="6565"/>
    <lineage>
        <taxon>Eukaryota</taxon>
        <taxon>Metazoa</taxon>
        <taxon>Spiralia</taxon>
        <taxon>Lophotrochozoa</taxon>
        <taxon>Mollusca</taxon>
        <taxon>Bivalvia</taxon>
        <taxon>Autobranchia</taxon>
        <taxon>Pteriomorphia</taxon>
        <taxon>Ostreida</taxon>
        <taxon>Ostreoidea</taxon>
        <taxon>Ostreidae</taxon>
        <taxon>Crassostrea</taxon>
    </lineage>
</organism>
<evidence type="ECO:0000313" key="3">
    <source>
        <dbReference type="Proteomes" id="UP000694844"/>
    </source>
</evidence>
<evidence type="ECO:0000256" key="1">
    <source>
        <dbReference type="ARBA" id="ARBA00022837"/>
    </source>
</evidence>
<dbReference type="SUPFAM" id="SSF47473">
    <property type="entry name" value="EF-hand"/>
    <property type="match status" value="1"/>
</dbReference>
<keyword evidence="2" id="KW-0732">Signal</keyword>
<keyword evidence="1" id="KW-0106">Calcium</keyword>
<dbReference type="RefSeq" id="XP_022326492.1">
    <property type="nucleotide sequence ID" value="XM_022470784.1"/>
</dbReference>
<dbReference type="OrthoDB" id="26525at2759"/>
<dbReference type="AlphaFoldDB" id="A0A8B8DEC9"/>
<evidence type="ECO:0000313" key="4">
    <source>
        <dbReference type="RefSeq" id="XP_022326492.1"/>
    </source>
</evidence>
<keyword evidence="3" id="KW-1185">Reference proteome</keyword>
<protein>
    <submittedName>
        <fullName evidence="4">Uncharacterized protein LOC111126269</fullName>
    </submittedName>
</protein>
<reference evidence="4" key="1">
    <citation type="submission" date="2025-08" db="UniProtKB">
        <authorList>
            <consortium name="RefSeq"/>
        </authorList>
    </citation>
    <scope>IDENTIFICATION</scope>
    <source>
        <tissue evidence="4">Whole sample</tissue>
    </source>
</reference>
<name>A0A8B8DEC9_CRAVI</name>
<sequence length="110" mass="12620">MKCFILYVAIVCVTWLGVESHLLLHEVLRRSQDSGGVLAVMMQYADSDKDRLLSGEEIENFYRYFINLAPGEALMTARQFIRDGDLNNDARLNETELRNALKKYSYTHGS</sequence>
<accession>A0A8B8DEC9</accession>
<proteinExistence type="predicted"/>
<dbReference type="InterPro" id="IPR018247">
    <property type="entry name" value="EF_Hand_1_Ca_BS"/>
</dbReference>
<dbReference type="Gene3D" id="1.10.238.10">
    <property type="entry name" value="EF-hand"/>
    <property type="match status" value="1"/>
</dbReference>
<dbReference type="PROSITE" id="PS00018">
    <property type="entry name" value="EF_HAND_1"/>
    <property type="match status" value="1"/>
</dbReference>